<organism evidence="1 2">
    <name type="scientific">Trifolium medium</name>
    <dbReference type="NCBI Taxonomy" id="97028"/>
    <lineage>
        <taxon>Eukaryota</taxon>
        <taxon>Viridiplantae</taxon>
        <taxon>Streptophyta</taxon>
        <taxon>Embryophyta</taxon>
        <taxon>Tracheophyta</taxon>
        <taxon>Spermatophyta</taxon>
        <taxon>Magnoliopsida</taxon>
        <taxon>eudicotyledons</taxon>
        <taxon>Gunneridae</taxon>
        <taxon>Pentapetalae</taxon>
        <taxon>rosids</taxon>
        <taxon>fabids</taxon>
        <taxon>Fabales</taxon>
        <taxon>Fabaceae</taxon>
        <taxon>Papilionoideae</taxon>
        <taxon>50 kb inversion clade</taxon>
        <taxon>NPAAA clade</taxon>
        <taxon>Hologalegina</taxon>
        <taxon>IRL clade</taxon>
        <taxon>Trifolieae</taxon>
        <taxon>Trifolium</taxon>
    </lineage>
</organism>
<reference evidence="1 2" key="1">
    <citation type="journal article" date="2018" name="Front. Plant Sci.">
        <title>Red Clover (Trifolium pratense) and Zigzag Clover (T. medium) - A Picture of Genomic Similarities and Differences.</title>
        <authorList>
            <person name="Dluhosova J."/>
            <person name="Istvanek J."/>
            <person name="Nedelnik J."/>
            <person name="Repkova J."/>
        </authorList>
    </citation>
    <scope>NUCLEOTIDE SEQUENCE [LARGE SCALE GENOMIC DNA]</scope>
    <source>
        <strain evidence="2">cv. 10/8</strain>
        <tissue evidence="1">Leaf</tissue>
    </source>
</reference>
<evidence type="ECO:0000313" key="2">
    <source>
        <dbReference type="Proteomes" id="UP000265520"/>
    </source>
</evidence>
<sequence length="47" mass="5313">MLAAPILKLNLNLRNRPPEKPSYHNHIEDTTGLMDLTQFSIPKSLPS</sequence>
<protein>
    <submittedName>
        <fullName evidence="1">Uncharacterized protein</fullName>
    </submittedName>
</protein>
<comment type="caution">
    <text evidence="1">The sequence shown here is derived from an EMBL/GenBank/DDBJ whole genome shotgun (WGS) entry which is preliminary data.</text>
</comment>
<evidence type="ECO:0000313" key="1">
    <source>
        <dbReference type="EMBL" id="MCI94142.1"/>
    </source>
</evidence>
<proteinExistence type="predicted"/>
<accession>A0A392W364</accession>
<dbReference type="Proteomes" id="UP000265520">
    <property type="component" value="Unassembled WGS sequence"/>
</dbReference>
<dbReference type="EMBL" id="LXQA011348416">
    <property type="protein sequence ID" value="MCI94142.1"/>
    <property type="molecule type" value="Genomic_DNA"/>
</dbReference>
<dbReference type="AlphaFoldDB" id="A0A392W364"/>
<keyword evidence="2" id="KW-1185">Reference proteome</keyword>
<name>A0A392W364_9FABA</name>